<protein>
    <recommendedName>
        <fullName evidence="3">C2 domain-containing protein</fullName>
    </recommendedName>
</protein>
<keyword evidence="5" id="KW-1185">Reference proteome</keyword>
<sequence length="141" mass="15829">MSGLLEIMLVDAQGLPESDVVGKMDPYVLIQYKTHKLKSYVAKGQGSNPVWNEKFTLWVDYPEANDHYDVRFKIFDRDTLSADDLIGETTIPVKDIVELGVEKGKATAEPRKYSVFESKNGELTQGRAGDLHVGFTFTTKQ</sequence>
<dbReference type="Gramene" id="RZC56879">
    <property type="protein sequence ID" value="RZC56879"/>
    <property type="gene ID" value="C5167_015727"/>
</dbReference>
<reference evidence="4 5" key="1">
    <citation type="journal article" date="2018" name="Science">
        <title>The opium poppy genome and morphinan production.</title>
        <authorList>
            <person name="Guo L."/>
            <person name="Winzer T."/>
            <person name="Yang X."/>
            <person name="Li Y."/>
            <person name="Ning Z."/>
            <person name="He Z."/>
            <person name="Teodor R."/>
            <person name="Lu Y."/>
            <person name="Bowser T.A."/>
            <person name="Graham I.A."/>
            <person name="Ye K."/>
        </authorList>
    </citation>
    <scope>NUCLEOTIDE SEQUENCE [LARGE SCALE GENOMIC DNA]</scope>
    <source>
        <strain evidence="5">cv. HN1</strain>
        <tissue evidence="4">Leaves</tissue>
    </source>
</reference>
<evidence type="ECO:0000256" key="2">
    <source>
        <dbReference type="ARBA" id="ARBA00022837"/>
    </source>
</evidence>
<dbReference type="InterPro" id="IPR000008">
    <property type="entry name" value="C2_dom"/>
</dbReference>
<dbReference type="EMBL" id="CM010717">
    <property type="protein sequence ID" value="RZC56879.1"/>
    <property type="molecule type" value="Genomic_DNA"/>
</dbReference>
<dbReference type="InterPro" id="IPR035892">
    <property type="entry name" value="C2_domain_sf"/>
</dbReference>
<dbReference type="Proteomes" id="UP000316621">
    <property type="component" value="Chromosome 3"/>
</dbReference>
<dbReference type="PROSITE" id="PS50004">
    <property type="entry name" value="C2"/>
    <property type="match status" value="1"/>
</dbReference>
<keyword evidence="1" id="KW-0479">Metal-binding</keyword>
<proteinExistence type="predicted"/>
<dbReference type="PANTHER" id="PTHR46502:SF15">
    <property type="entry name" value="16 KDA PHLOEM PROTEIN 1"/>
    <property type="match status" value="1"/>
</dbReference>
<keyword evidence="2" id="KW-0106">Calcium</keyword>
<dbReference type="GO" id="GO:0046872">
    <property type="term" value="F:metal ion binding"/>
    <property type="evidence" value="ECO:0007669"/>
    <property type="project" value="UniProtKB-KW"/>
</dbReference>
<evidence type="ECO:0000313" key="5">
    <source>
        <dbReference type="Proteomes" id="UP000316621"/>
    </source>
</evidence>
<organism evidence="4 5">
    <name type="scientific">Papaver somniferum</name>
    <name type="common">Opium poppy</name>
    <dbReference type="NCBI Taxonomy" id="3469"/>
    <lineage>
        <taxon>Eukaryota</taxon>
        <taxon>Viridiplantae</taxon>
        <taxon>Streptophyta</taxon>
        <taxon>Embryophyta</taxon>
        <taxon>Tracheophyta</taxon>
        <taxon>Spermatophyta</taxon>
        <taxon>Magnoliopsida</taxon>
        <taxon>Ranunculales</taxon>
        <taxon>Papaveraceae</taxon>
        <taxon>Papaveroideae</taxon>
        <taxon>Papaver</taxon>
    </lineage>
</organism>
<accession>A0A4Y7JAX9</accession>
<evidence type="ECO:0000259" key="3">
    <source>
        <dbReference type="PROSITE" id="PS50004"/>
    </source>
</evidence>
<evidence type="ECO:0000256" key="1">
    <source>
        <dbReference type="ARBA" id="ARBA00022723"/>
    </source>
</evidence>
<evidence type="ECO:0000313" key="4">
    <source>
        <dbReference type="EMBL" id="RZC56879.1"/>
    </source>
</evidence>
<dbReference type="AlphaFoldDB" id="A0A4Y7JAX9"/>
<dbReference type="SUPFAM" id="SSF49562">
    <property type="entry name" value="C2 domain (Calcium/lipid-binding domain, CaLB)"/>
    <property type="match status" value="1"/>
</dbReference>
<dbReference type="OrthoDB" id="419768at2759"/>
<dbReference type="SMART" id="SM00239">
    <property type="entry name" value="C2"/>
    <property type="match status" value="1"/>
</dbReference>
<dbReference type="PANTHER" id="PTHR46502">
    <property type="entry name" value="C2 DOMAIN-CONTAINING"/>
    <property type="match status" value="1"/>
</dbReference>
<gene>
    <name evidence="4" type="ORF">C5167_015727</name>
</gene>
<feature type="domain" description="C2" evidence="3">
    <location>
        <begin position="1"/>
        <end position="106"/>
    </location>
</feature>
<dbReference type="Pfam" id="PF00168">
    <property type="entry name" value="C2"/>
    <property type="match status" value="1"/>
</dbReference>
<name>A0A4Y7JAX9_PAPSO</name>
<dbReference type="Gene3D" id="2.60.40.150">
    <property type="entry name" value="C2 domain"/>
    <property type="match status" value="1"/>
</dbReference>